<feature type="region of interest" description="Disordered" evidence="1">
    <location>
        <begin position="209"/>
        <end position="258"/>
    </location>
</feature>
<organism evidence="2 3">
    <name type="scientific">Triparma retinervis</name>
    <dbReference type="NCBI Taxonomy" id="2557542"/>
    <lineage>
        <taxon>Eukaryota</taxon>
        <taxon>Sar</taxon>
        <taxon>Stramenopiles</taxon>
        <taxon>Ochrophyta</taxon>
        <taxon>Bolidophyceae</taxon>
        <taxon>Parmales</taxon>
        <taxon>Triparmaceae</taxon>
        <taxon>Triparma</taxon>
    </lineage>
</organism>
<evidence type="ECO:0000256" key="1">
    <source>
        <dbReference type="SAM" id="MobiDB-lite"/>
    </source>
</evidence>
<dbReference type="Proteomes" id="UP001165082">
    <property type="component" value="Unassembled WGS sequence"/>
</dbReference>
<feature type="region of interest" description="Disordered" evidence="1">
    <location>
        <begin position="411"/>
        <end position="447"/>
    </location>
</feature>
<gene>
    <name evidence="2" type="ORF">TrRE_jg9016</name>
</gene>
<sequence>MNFKRFEKMEESGNLDYSLTMSGELGSMTPKANKPVTPASEASKTLLAAAASLKEDDPARTPKNSLAQATKELEKKKTPGSGNISQALKKAAGVVDREERVEVRDLTRKAAKMTPKKGLSSPTRGKKVALSGGKKVLGSSSRSNDGVPSSLKPKPSRRNPPPPRKTLSSSVNNPFATVSRSSGEFANLSKSQQAEFRNLNSTAQEYLYGFGATKTRKSKENRAERSKSLRSSWERLSKSEDTGKKASKRAHGSYSDVKNCTFKPKITKWKGGEQKEEEEDGEAVDEQKRLLLFVKKQDASTRSDRRDKEYKIKKRDYELRLDRLQCRSCGNFQSYDECIEKRMKCPADFCSHGEYYQPQVVFKRDVLKGLKKLIKRAYLEEGEVDEDVVKMIRDKMRGLEPSENAIIERLMKEESERNMTEEQIHEREEKKKFDKEKKESDEKKEKELRKKMIEMAIEQKEKELEERMHGQQEKRGVSMRKVYDKEMGKVITVEYHYDQPINKVLPAMVEVEDPTTGETIEVEVIEKVPYYEDGLKRYWDGPSSLLDEGEAYFTKEEFFERLDDDSSKRKVKANAAADKNLGKLGTIYRARGVKSQLEREAEVNEKLAEAVETRDLMQIRRCIHEAGTLHTPLISEELRLAIKTERDLCEEHSLLKEGKEAVKKEDMDGVNDWLKKVKSRQRKKLEGIKFKLKRLEKTEKHIEETKSGDPKFQEWMDSLTTRREVLEREKDAVAASEEKNEEVAVMREKLEGDKDILDRLKSAMREKNLEDVTAVLGEALDAGLHLLSENSARADGNFFSRLEKDVARLQERLWEGGRVIKRHEGGIDSEDRYDIEFEDGIVLVRVKRSVLRKWRGRVGGGGEGEEEEEDEEEEEEEEDEEEEGKEGDMYKKPIKNYNKPAVFAVGSKVLARRPEQNPGPTKYTVFRSEDPRCGPVILRKLDRRLKAIGSYLDGHPSDKRSPLTPLLYAYARQRREVLEMMEHSNLKWEEEKGEGKDGDSDEDDDDDMA</sequence>
<feature type="region of interest" description="Disordered" evidence="1">
    <location>
        <begin position="1"/>
        <end position="191"/>
    </location>
</feature>
<keyword evidence="3" id="KW-1185">Reference proteome</keyword>
<dbReference type="AlphaFoldDB" id="A0A9W6ZWU7"/>
<feature type="compositionally biased region" description="Acidic residues" evidence="1">
    <location>
        <begin position="863"/>
        <end position="885"/>
    </location>
</feature>
<feature type="region of interest" description="Disordered" evidence="1">
    <location>
        <begin position="857"/>
        <end position="893"/>
    </location>
</feature>
<name>A0A9W6ZWU7_9STRA</name>
<feature type="region of interest" description="Disordered" evidence="1">
    <location>
        <begin position="909"/>
        <end position="928"/>
    </location>
</feature>
<reference evidence="2" key="1">
    <citation type="submission" date="2022-07" db="EMBL/GenBank/DDBJ databases">
        <title>Genome analysis of Parmales, a sister group of diatoms, reveals the evolutionary specialization of diatoms from phago-mixotrophs to photoautotrophs.</title>
        <authorList>
            <person name="Ban H."/>
            <person name="Sato S."/>
            <person name="Yoshikawa S."/>
            <person name="Kazumasa Y."/>
            <person name="Nakamura Y."/>
            <person name="Ichinomiya M."/>
            <person name="Saitoh K."/>
            <person name="Sato N."/>
            <person name="Blanc-Mathieu R."/>
            <person name="Endo H."/>
            <person name="Kuwata A."/>
            <person name="Ogata H."/>
        </authorList>
    </citation>
    <scope>NUCLEOTIDE SEQUENCE</scope>
</reference>
<accession>A0A9W6ZWU7</accession>
<dbReference type="EMBL" id="BRXZ01002398">
    <property type="protein sequence ID" value="GMH61206.1"/>
    <property type="molecule type" value="Genomic_DNA"/>
</dbReference>
<feature type="compositionally biased region" description="Acidic residues" evidence="1">
    <location>
        <begin position="999"/>
        <end position="1009"/>
    </location>
</feature>
<feature type="compositionally biased region" description="Basic and acidic residues" evidence="1">
    <location>
        <begin position="1"/>
        <end position="11"/>
    </location>
</feature>
<feature type="compositionally biased region" description="Basic and acidic residues" evidence="1">
    <location>
        <begin position="983"/>
        <end position="998"/>
    </location>
</feature>
<dbReference type="OrthoDB" id="195114at2759"/>
<feature type="region of interest" description="Disordered" evidence="1">
    <location>
        <begin position="983"/>
        <end position="1009"/>
    </location>
</feature>
<feature type="compositionally biased region" description="Polar residues" evidence="1">
    <location>
        <begin position="166"/>
        <end position="191"/>
    </location>
</feature>
<proteinExistence type="predicted"/>
<protein>
    <submittedName>
        <fullName evidence="2">Uncharacterized protein</fullName>
    </submittedName>
</protein>
<comment type="caution">
    <text evidence="2">The sequence shown here is derived from an EMBL/GenBank/DDBJ whole genome shotgun (WGS) entry which is preliminary data.</text>
</comment>
<feature type="compositionally biased region" description="Basic and acidic residues" evidence="1">
    <location>
        <begin position="218"/>
        <end position="244"/>
    </location>
</feature>
<feature type="compositionally biased region" description="Low complexity" evidence="1">
    <location>
        <begin position="39"/>
        <end position="52"/>
    </location>
</feature>
<evidence type="ECO:0000313" key="2">
    <source>
        <dbReference type="EMBL" id="GMH61206.1"/>
    </source>
</evidence>
<evidence type="ECO:0000313" key="3">
    <source>
        <dbReference type="Proteomes" id="UP001165082"/>
    </source>
</evidence>
<feature type="compositionally biased region" description="Basic and acidic residues" evidence="1">
    <location>
        <begin position="95"/>
        <end position="108"/>
    </location>
</feature>
<feature type="compositionally biased region" description="Low complexity" evidence="1">
    <location>
        <begin position="130"/>
        <end position="153"/>
    </location>
</feature>